<dbReference type="AlphaFoldDB" id="A0A1G8K7V7"/>
<dbReference type="Proteomes" id="UP000182894">
    <property type="component" value="Unassembled WGS sequence"/>
</dbReference>
<protein>
    <submittedName>
        <fullName evidence="1">Uncharacterized protein</fullName>
    </submittedName>
</protein>
<dbReference type="EMBL" id="FNCO01000013">
    <property type="protein sequence ID" value="SDI39535.1"/>
    <property type="molecule type" value="Genomic_DNA"/>
</dbReference>
<reference evidence="2" key="1">
    <citation type="submission" date="2016-10" db="EMBL/GenBank/DDBJ databases">
        <authorList>
            <person name="Varghese N."/>
            <person name="Submissions S."/>
        </authorList>
    </citation>
    <scope>NUCLEOTIDE SEQUENCE [LARGE SCALE GENOMIC DNA]</scope>
    <source>
        <strain evidence="2">ATCC 700689</strain>
    </source>
</reference>
<proteinExistence type="predicted"/>
<name>A0A1G8K7V7_9PSED</name>
<dbReference type="RefSeq" id="WP_074755811.1">
    <property type="nucleotide sequence ID" value="NZ_FNCO01000013.1"/>
</dbReference>
<accession>A0A1G8K7V7</accession>
<evidence type="ECO:0000313" key="2">
    <source>
        <dbReference type="Proteomes" id="UP000182894"/>
    </source>
</evidence>
<gene>
    <name evidence="1" type="ORF">SAMN05216605_1135</name>
</gene>
<keyword evidence="2" id="KW-1185">Reference proteome</keyword>
<evidence type="ECO:0000313" key="1">
    <source>
        <dbReference type="EMBL" id="SDI39535.1"/>
    </source>
</evidence>
<dbReference type="OrthoDB" id="7002023at2"/>
<dbReference type="STRING" id="89065.SAMN05216605_1135"/>
<sequence length="69" mass="7852">MSQPDPFAPVIAWRRWRSHPEREPVEVDVQDGRAEYQLSGPYRMSEGSKIEVIGGKVVWSGSSSRHQTI</sequence>
<organism evidence="1 2">
    <name type="scientific">Pseudomonas abietaniphila</name>
    <dbReference type="NCBI Taxonomy" id="89065"/>
    <lineage>
        <taxon>Bacteria</taxon>
        <taxon>Pseudomonadati</taxon>
        <taxon>Pseudomonadota</taxon>
        <taxon>Gammaproteobacteria</taxon>
        <taxon>Pseudomonadales</taxon>
        <taxon>Pseudomonadaceae</taxon>
        <taxon>Pseudomonas</taxon>
    </lineage>
</organism>